<accession>A0A067WES1</accession>
<dbReference type="EMBL" id="AHPL01000007">
    <property type="protein sequence ID" value="KEC55318.1"/>
    <property type="molecule type" value="Genomic_DNA"/>
</dbReference>
<dbReference type="eggNOG" id="COG0129">
    <property type="taxonomic scope" value="Bacteria"/>
</dbReference>
<dbReference type="PATRIC" id="fig|1134510.3.peg.701"/>
<protein>
    <recommendedName>
        <fullName evidence="1">Dihydroxy-acid/6-phosphogluconate dehydratase C-terminal domain-containing protein</fullName>
    </recommendedName>
</protein>
<dbReference type="InterPro" id="IPR056740">
    <property type="entry name" value="ILV_EDD_C"/>
</dbReference>
<dbReference type="InterPro" id="IPR042096">
    <property type="entry name" value="Dihydro-acid_dehy_C"/>
</dbReference>
<dbReference type="GO" id="GO:0005829">
    <property type="term" value="C:cytosol"/>
    <property type="evidence" value="ECO:0007669"/>
    <property type="project" value="TreeGrafter"/>
</dbReference>
<evidence type="ECO:0000313" key="3">
    <source>
        <dbReference type="Proteomes" id="UP000027015"/>
    </source>
</evidence>
<dbReference type="SUPFAM" id="SSF52016">
    <property type="entry name" value="LeuD/IlvD-like"/>
    <property type="match status" value="1"/>
</dbReference>
<organism evidence="2 3">
    <name type="scientific">Bartonella koehlerae C-29</name>
    <dbReference type="NCBI Taxonomy" id="1134510"/>
    <lineage>
        <taxon>Bacteria</taxon>
        <taxon>Pseudomonadati</taxon>
        <taxon>Pseudomonadota</taxon>
        <taxon>Alphaproteobacteria</taxon>
        <taxon>Hyphomicrobiales</taxon>
        <taxon>Bartonellaceae</taxon>
        <taxon>Bartonella</taxon>
    </lineage>
</organism>
<feature type="domain" description="Dihydroxy-acid/6-phosphogluconate dehydratase C-terminal" evidence="1">
    <location>
        <begin position="4"/>
        <end position="100"/>
    </location>
</feature>
<dbReference type="PANTHER" id="PTHR43661">
    <property type="entry name" value="D-XYLONATE DEHYDRATASE"/>
    <property type="match status" value="1"/>
</dbReference>
<evidence type="ECO:0000313" key="2">
    <source>
        <dbReference type="EMBL" id="KEC55318.1"/>
    </source>
</evidence>
<dbReference type="GO" id="GO:0004456">
    <property type="term" value="F:phosphogluconate dehydratase activity"/>
    <property type="evidence" value="ECO:0007669"/>
    <property type="project" value="TreeGrafter"/>
</dbReference>
<evidence type="ECO:0000259" key="1">
    <source>
        <dbReference type="Pfam" id="PF24877"/>
    </source>
</evidence>
<dbReference type="Pfam" id="PF24877">
    <property type="entry name" value="ILV_EDD_C"/>
    <property type="match status" value="1"/>
</dbReference>
<dbReference type="AlphaFoldDB" id="A0A067WES1"/>
<dbReference type="Gene3D" id="3.50.30.80">
    <property type="entry name" value="IlvD/EDD C-terminal domain-like"/>
    <property type="match status" value="1"/>
</dbReference>
<dbReference type="HOGENOM" id="CLU_014271_1_1_5"/>
<dbReference type="OrthoDB" id="9807077at2"/>
<dbReference type="PANTHER" id="PTHR43661:SF1">
    <property type="entry name" value="PHOSPHOGLUCONATE DEHYDRATASE"/>
    <property type="match status" value="1"/>
</dbReference>
<sequence>MNDKDFITVIRYQVPKANGMLELHKLTIILAVLQDRGQKIALVTDDHMSGASGKIPAAIYVTQEALNDGPIVRLQDGDVVCRNVYVGKLVILEDKVELTHEQLPLLTLKRMNMALDVSFFIFFTTPLIVQIKEYLCL</sequence>
<dbReference type="STRING" id="1134510.O9A_00598"/>
<gene>
    <name evidence="2" type="ORF">O9A_00598</name>
</gene>
<dbReference type="Proteomes" id="UP000027015">
    <property type="component" value="Unassembled WGS sequence"/>
</dbReference>
<name>A0A067WES1_9HYPH</name>
<keyword evidence="3" id="KW-1185">Reference proteome</keyword>
<reference evidence="2 3" key="1">
    <citation type="submission" date="2012-04" db="EMBL/GenBank/DDBJ databases">
        <title>The Genome Sequence of Bartonella koehlerae C-29.</title>
        <authorList>
            <consortium name="The Broad Institute Genome Sequencing Platform"/>
            <consortium name="The Broad Institute Genome Sequencing Center for Infectious Disease"/>
            <person name="Feldgarden M."/>
            <person name="Kirby J."/>
            <person name="Kosoy M."/>
            <person name="Birtles R."/>
            <person name="Probert W.S."/>
            <person name="Chiaraviglio L."/>
            <person name="Walker B."/>
            <person name="Young S.K."/>
            <person name="Zeng Q."/>
            <person name="Gargeya S."/>
            <person name="Fitzgerald M."/>
            <person name="Haas B."/>
            <person name="Abouelleil A."/>
            <person name="Alvarado L."/>
            <person name="Arachchi H.M."/>
            <person name="Berlin A.M."/>
            <person name="Chapman S.B."/>
            <person name="Goldberg J."/>
            <person name="Griggs A."/>
            <person name="Gujja S."/>
            <person name="Hansen M."/>
            <person name="Howarth C."/>
            <person name="Imamovic A."/>
            <person name="Larimer J."/>
            <person name="McCowen C."/>
            <person name="Montmayeur A."/>
            <person name="Murphy C."/>
            <person name="Neiman D."/>
            <person name="Pearson M."/>
            <person name="Priest M."/>
            <person name="Roberts A."/>
            <person name="Saif S."/>
            <person name="Shea T."/>
            <person name="Sisk P."/>
            <person name="Sykes S."/>
            <person name="Wortman J."/>
            <person name="Nusbaum C."/>
            <person name="Birren B."/>
        </authorList>
    </citation>
    <scope>NUCLEOTIDE SEQUENCE [LARGE SCALE GENOMIC DNA]</scope>
    <source>
        <strain evidence="2 3">C-29</strain>
    </source>
</reference>
<comment type="caution">
    <text evidence="2">The sequence shown here is derived from an EMBL/GenBank/DDBJ whole genome shotgun (WGS) entry which is preliminary data.</text>
</comment>
<proteinExistence type="predicted"/>